<evidence type="ECO:0000313" key="3">
    <source>
        <dbReference type="EMBL" id="CAF5225307.1"/>
    </source>
</evidence>
<dbReference type="Proteomes" id="UP000663866">
    <property type="component" value="Unassembled WGS sequence"/>
</dbReference>
<organism evidence="2 4">
    <name type="scientific">Rotaria magnacalcarata</name>
    <dbReference type="NCBI Taxonomy" id="392030"/>
    <lineage>
        <taxon>Eukaryota</taxon>
        <taxon>Metazoa</taxon>
        <taxon>Spiralia</taxon>
        <taxon>Gnathifera</taxon>
        <taxon>Rotifera</taxon>
        <taxon>Eurotatoria</taxon>
        <taxon>Bdelloidea</taxon>
        <taxon>Philodinida</taxon>
        <taxon>Philodinidae</taxon>
        <taxon>Rotaria</taxon>
    </lineage>
</organism>
<dbReference type="EMBL" id="CAJOBG010124972">
    <property type="protein sequence ID" value="CAF4791445.1"/>
    <property type="molecule type" value="Genomic_DNA"/>
</dbReference>
<dbReference type="Proteomes" id="UP000663842">
    <property type="component" value="Unassembled WGS sequence"/>
</dbReference>
<sequence length="23" mass="2714">MGHFSIIYPLSATWELPQRQILI</sequence>
<comment type="caution">
    <text evidence="2">The sequence shown here is derived from an EMBL/GenBank/DDBJ whole genome shotgun (WGS) entry which is preliminary data.</text>
</comment>
<accession>A0A821NNE5</accession>
<evidence type="ECO:0000313" key="1">
    <source>
        <dbReference type="EMBL" id="CAF4412417.1"/>
    </source>
</evidence>
<protein>
    <submittedName>
        <fullName evidence="2">Uncharacterized protein</fullName>
    </submittedName>
</protein>
<keyword evidence="4" id="KW-1185">Reference proteome</keyword>
<name>A0A821NNE5_9BILA</name>
<evidence type="ECO:0000313" key="4">
    <source>
        <dbReference type="Proteomes" id="UP000663866"/>
    </source>
</evidence>
<dbReference type="Proteomes" id="UP000681720">
    <property type="component" value="Unassembled WGS sequence"/>
</dbReference>
<feature type="non-terminal residue" evidence="2">
    <location>
        <position position="23"/>
    </location>
</feature>
<dbReference type="EMBL" id="CAJOBJ010375469">
    <property type="protein sequence ID" value="CAF5225307.1"/>
    <property type="molecule type" value="Genomic_DNA"/>
</dbReference>
<dbReference type="EMBL" id="CAJOBF010028419">
    <property type="protein sequence ID" value="CAF4412417.1"/>
    <property type="molecule type" value="Genomic_DNA"/>
</dbReference>
<evidence type="ECO:0000313" key="2">
    <source>
        <dbReference type="EMBL" id="CAF4791445.1"/>
    </source>
</evidence>
<dbReference type="AlphaFoldDB" id="A0A821NNE5"/>
<proteinExistence type="predicted"/>
<reference evidence="2" key="1">
    <citation type="submission" date="2021-02" db="EMBL/GenBank/DDBJ databases">
        <authorList>
            <person name="Nowell W R."/>
        </authorList>
    </citation>
    <scope>NUCLEOTIDE SEQUENCE</scope>
</reference>
<gene>
    <name evidence="3" type="ORF">GIL414_LOCUS86540</name>
    <name evidence="2" type="ORF">OVN521_LOCUS51505</name>
    <name evidence="1" type="ORF">UXM345_LOCUS38537</name>
</gene>